<comment type="similarity">
    <text evidence="1">Belongs to the UPF0065 (bug) family.</text>
</comment>
<dbReference type="Pfam" id="PF03401">
    <property type="entry name" value="TctC"/>
    <property type="match status" value="1"/>
</dbReference>
<name>A0A7W3XUJ5_9ACTN</name>
<dbReference type="Gene3D" id="3.40.190.10">
    <property type="entry name" value="Periplasmic binding protein-like II"/>
    <property type="match status" value="1"/>
</dbReference>
<reference evidence="4" key="1">
    <citation type="submission" date="2019-10" db="EMBL/GenBank/DDBJ databases">
        <title>Streptomyces sp. nov., a novel actinobacterium isolated from alkaline environment.</title>
        <authorList>
            <person name="Golinska P."/>
        </authorList>
    </citation>
    <scope>NUCLEOTIDE SEQUENCE [LARGE SCALE GENOMIC DNA]</scope>
    <source>
        <strain evidence="4">DSM 42108</strain>
    </source>
</reference>
<dbReference type="Gene3D" id="3.40.190.150">
    <property type="entry name" value="Bordetella uptake gene, domain 1"/>
    <property type="match status" value="1"/>
</dbReference>
<dbReference type="PANTHER" id="PTHR42928">
    <property type="entry name" value="TRICARBOXYLATE-BINDING PROTEIN"/>
    <property type="match status" value="1"/>
</dbReference>
<proteinExistence type="inferred from homology"/>
<dbReference type="Proteomes" id="UP000530234">
    <property type="component" value="Unassembled WGS sequence"/>
</dbReference>
<dbReference type="PIRSF" id="PIRSF017082">
    <property type="entry name" value="YflP"/>
    <property type="match status" value="1"/>
</dbReference>
<protein>
    <submittedName>
        <fullName evidence="3">Tripartite tricarboxylate transporter substrate binding protein</fullName>
    </submittedName>
</protein>
<evidence type="ECO:0000256" key="1">
    <source>
        <dbReference type="ARBA" id="ARBA00006987"/>
    </source>
</evidence>
<dbReference type="PANTHER" id="PTHR42928:SF3">
    <property type="entry name" value="UPF0065 PROTEIN YFLP"/>
    <property type="match status" value="1"/>
</dbReference>
<dbReference type="InterPro" id="IPR042100">
    <property type="entry name" value="Bug_dom1"/>
</dbReference>
<sequence>MTRRWPRGVCAAIACLLLVPGCATGSPPPEPLRLMVPTPAGGGYDFTARSTAVALRDSGLVEDVEVFHLTGAAGGVALTRLLHEGGNDRLLLQMGLGLVGSAQVSGGSGGSGAIADATPLARLIDEPEAVVVAGDSPHTSLSELLADWRRGTLAAGVGSHPGGPDHLALMLTAEAAGLEPVEVVHERYDGGGELLAAVLSHRVDFAMTGISEFRHAIAAGELRVLAVTGAEPVDGIDAPTLRQEGLDLEVVNWRGLLAPPGLEEGRREELIGLLERLRRTDQWQRTLRDNGWSDSYLPGEGFAAFLAEEERRVGEVLDGLGLGR</sequence>
<keyword evidence="4" id="KW-1185">Reference proteome</keyword>
<evidence type="ECO:0000313" key="4">
    <source>
        <dbReference type="Proteomes" id="UP000530234"/>
    </source>
</evidence>
<feature type="signal peptide" evidence="2">
    <location>
        <begin position="1"/>
        <end position="25"/>
    </location>
</feature>
<gene>
    <name evidence="3" type="ORF">FOE67_00045</name>
</gene>
<dbReference type="EMBL" id="VKHS01000001">
    <property type="protein sequence ID" value="MBB0227945.1"/>
    <property type="molecule type" value="Genomic_DNA"/>
</dbReference>
<evidence type="ECO:0000256" key="2">
    <source>
        <dbReference type="SAM" id="SignalP"/>
    </source>
</evidence>
<feature type="chain" id="PRO_5031297846" evidence="2">
    <location>
        <begin position="26"/>
        <end position="324"/>
    </location>
</feature>
<organism evidence="3 4">
    <name type="scientific">Streptomyces calidiresistens</name>
    <dbReference type="NCBI Taxonomy" id="1485586"/>
    <lineage>
        <taxon>Bacteria</taxon>
        <taxon>Bacillati</taxon>
        <taxon>Actinomycetota</taxon>
        <taxon>Actinomycetes</taxon>
        <taxon>Kitasatosporales</taxon>
        <taxon>Streptomycetaceae</taxon>
        <taxon>Streptomyces</taxon>
    </lineage>
</organism>
<evidence type="ECO:0000313" key="3">
    <source>
        <dbReference type="EMBL" id="MBB0227945.1"/>
    </source>
</evidence>
<dbReference type="AlphaFoldDB" id="A0A7W3XUJ5"/>
<dbReference type="RefSeq" id="WP_182659656.1">
    <property type="nucleotide sequence ID" value="NZ_VKHS01000001.1"/>
</dbReference>
<dbReference type="InterPro" id="IPR005064">
    <property type="entry name" value="BUG"/>
</dbReference>
<accession>A0A7W3XUJ5</accession>
<keyword evidence="2" id="KW-0732">Signal</keyword>
<dbReference type="CDD" id="cd07012">
    <property type="entry name" value="PBP2_Bug_TTT"/>
    <property type="match status" value="1"/>
</dbReference>
<dbReference type="SUPFAM" id="SSF53850">
    <property type="entry name" value="Periplasmic binding protein-like II"/>
    <property type="match status" value="1"/>
</dbReference>
<comment type="caution">
    <text evidence="3">The sequence shown here is derived from an EMBL/GenBank/DDBJ whole genome shotgun (WGS) entry which is preliminary data.</text>
</comment>